<evidence type="ECO:0000313" key="2">
    <source>
        <dbReference type="EMBL" id="MDR6431367.1"/>
    </source>
</evidence>
<reference evidence="2 3" key="1">
    <citation type="submission" date="2023-07" db="EMBL/GenBank/DDBJ databases">
        <title>Sorghum-associated microbial communities from plants grown in Nebraska, USA.</title>
        <authorList>
            <person name="Schachtman D."/>
        </authorList>
    </citation>
    <scope>NUCLEOTIDE SEQUENCE [LARGE SCALE GENOMIC DNA]</scope>
    <source>
        <strain evidence="2 3">DS1730</strain>
    </source>
</reference>
<feature type="region of interest" description="Disordered" evidence="1">
    <location>
        <begin position="26"/>
        <end position="51"/>
    </location>
</feature>
<comment type="caution">
    <text evidence="2">The sequence shown here is derived from an EMBL/GenBank/DDBJ whole genome shotgun (WGS) entry which is preliminary data.</text>
</comment>
<dbReference type="EMBL" id="JAVDQT010000001">
    <property type="protein sequence ID" value="MDR6431367.1"/>
    <property type="molecule type" value="Genomic_DNA"/>
</dbReference>
<name>A0ABU1M684_9HYPH</name>
<organism evidence="2 3">
    <name type="scientific">Brucella pseudogrignonensis</name>
    <dbReference type="NCBI Taxonomy" id="419475"/>
    <lineage>
        <taxon>Bacteria</taxon>
        <taxon>Pseudomonadati</taxon>
        <taxon>Pseudomonadota</taxon>
        <taxon>Alphaproteobacteria</taxon>
        <taxon>Hyphomicrobiales</taxon>
        <taxon>Brucellaceae</taxon>
        <taxon>Brucella/Ochrobactrum group</taxon>
        <taxon>Brucella</taxon>
    </lineage>
</organism>
<proteinExistence type="predicted"/>
<protein>
    <submittedName>
        <fullName evidence="2">Uncharacterized protein</fullName>
    </submittedName>
</protein>
<keyword evidence="3" id="KW-1185">Reference proteome</keyword>
<dbReference type="Proteomes" id="UP001184614">
    <property type="component" value="Unassembled WGS sequence"/>
</dbReference>
<gene>
    <name evidence="2" type="ORF">J2782_001072</name>
</gene>
<accession>A0ABU1M684</accession>
<evidence type="ECO:0000313" key="3">
    <source>
        <dbReference type="Proteomes" id="UP001184614"/>
    </source>
</evidence>
<sequence>MDIQTSDALYRRHENEWAAIRNALQQKEASEKRVASASGVSFSTEKPSVQE</sequence>
<evidence type="ECO:0000256" key="1">
    <source>
        <dbReference type="SAM" id="MobiDB-lite"/>
    </source>
</evidence>
<feature type="compositionally biased region" description="Polar residues" evidence="1">
    <location>
        <begin position="38"/>
        <end position="51"/>
    </location>
</feature>
<dbReference type="RefSeq" id="WP_310010564.1">
    <property type="nucleotide sequence ID" value="NZ_JAVDQT010000001.1"/>
</dbReference>